<feature type="chain" id="PRO_5016419630" evidence="2">
    <location>
        <begin position="24"/>
        <end position="93"/>
    </location>
</feature>
<feature type="signal peptide" evidence="2">
    <location>
        <begin position="1"/>
        <end position="23"/>
    </location>
</feature>
<reference evidence="3 4" key="1">
    <citation type="submission" date="2018-05" db="EMBL/GenBank/DDBJ databases">
        <title>Genomic Encyclopedia of Type Strains, Phase IV (KMG-IV): sequencing the most valuable type-strain genomes for metagenomic binning, comparative biology and taxonomic classification.</title>
        <authorList>
            <person name="Goeker M."/>
        </authorList>
    </citation>
    <scope>NUCLEOTIDE SEQUENCE [LARGE SCALE GENOMIC DNA]</scope>
    <source>
        <strain evidence="3 4">DSM 23606</strain>
    </source>
</reference>
<evidence type="ECO:0000313" key="3">
    <source>
        <dbReference type="EMBL" id="PWV61671.1"/>
    </source>
</evidence>
<evidence type="ECO:0000256" key="2">
    <source>
        <dbReference type="SAM" id="SignalP"/>
    </source>
</evidence>
<dbReference type="RefSeq" id="WP_110018458.1">
    <property type="nucleotide sequence ID" value="NZ_QGTJ01000005.1"/>
</dbReference>
<sequence length="93" mass="9653">MNFYARLQIVTLAGALFAAPAFAARGGQDTEAAGQGAAPAHENGIPAALIERHALAVHGPLEVLARLRPLSGNVDTPRPPRLRVALSASPVLR</sequence>
<keyword evidence="4" id="KW-1185">Reference proteome</keyword>
<protein>
    <submittedName>
        <fullName evidence="3">Uncharacterized protein</fullName>
    </submittedName>
</protein>
<evidence type="ECO:0000313" key="4">
    <source>
        <dbReference type="Proteomes" id="UP000246569"/>
    </source>
</evidence>
<comment type="caution">
    <text evidence="3">The sequence shown here is derived from an EMBL/GenBank/DDBJ whole genome shotgun (WGS) entry which is preliminary data.</text>
</comment>
<feature type="region of interest" description="Disordered" evidence="1">
    <location>
        <begin position="69"/>
        <end position="93"/>
    </location>
</feature>
<dbReference type="AlphaFoldDB" id="A0A317MVL0"/>
<dbReference type="EMBL" id="QGTJ01000005">
    <property type="protein sequence ID" value="PWV61671.1"/>
    <property type="molecule type" value="Genomic_DNA"/>
</dbReference>
<dbReference type="Proteomes" id="UP000246569">
    <property type="component" value="Unassembled WGS sequence"/>
</dbReference>
<accession>A0A317MVL0</accession>
<evidence type="ECO:0000256" key="1">
    <source>
        <dbReference type="SAM" id="MobiDB-lite"/>
    </source>
</evidence>
<gene>
    <name evidence="3" type="ORF">C7443_10599</name>
</gene>
<organism evidence="3 4">
    <name type="scientific">Plasticicumulans acidivorans</name>
    <dbReference type="NCBI Taxonomy" id="886464"/>
    <lineage>
        <taxon>Bacteria</taxon>
        <taxon>Pseudomonadati</taxon>
        <taxon>Pseudomonadota</taxon>
        <taxon>Gammaproteobacteria</taxon>
        <taxon>Candidatus Competibacteraceae</taxon>
        <taxon>Plasticicumulans</taxon>
    </lineage>
</organism>
<keyword evidence="2" id="KW-0732">Signal</keyword>
<proteinExistence type="predicted"/>
<name>A0A317MVL0_9GAMM</name>